<proteinExistence type="predicted"/>
<dbReference type="Proteomes" id="UP001231649">
    <property type="component" value="Chromosome 23"/>
</dbReference>
<dbReference type="EMBL" id="CM056799">
    <property type="protein sequence ID" value="KAJ8710870.1"/>
    <property type="molecule type" value="Genomic_DNA"/>
</dbReference>
<evidence type="ECO:0000313" key="1">
    <source>
        <dbReference type="EMBL" id="KAJ8710870.1"/>
    </source>
</evidence>
<accession>A0ACC2Q8M7</accession>
<keyword evidence="2" id="KW-1185">Reference proteome</keyword>
<reference evidence="1" key="1">
    <citation type="submission" date="2023-03" db="EMBL/GenBank/DDBJ databases">
        <title>Chromosome-level genomes of two armyworms, Mythimna separata and Mythimna loreyi, provide insights into the biosynthesis and reception of sex pheromones.</title>
        <authorList>
            <person name="Zhao H."/>
        </authorList>
    </citation>
    <scope>NUCLEOTIDE SEQUENCE</scope>
    <source>
        <strain evidence="1">BeijingLab</strain>
    </source>
</reference>
<sequence>MDLYAKLSSCMEDLSATFSSRMDTYEKELKTVSSNDVTHKTIASLSRDFVEFKCLIWKTMTALKSQMELLTVGLDRHEMASRRQVLLLHGLAEHKDEDHTSQAVAVLKEKMKIPNVTPADISSCHRLGADSGKPRPLLIRFSSYNLRSEVWRNKTILKGSGLVVSEFLTKPRHDMFMNARKHFGVKQCWTSEGKIIILLPDKSRRKIESAAELQQLVALFPAATSSNASSNKASRPRK</sequence>
<organism evidence="1 2">
    <name type="scientific">Mythimna loreyi</name>
    <dbReference type="NCBI Taxonomy" id="667449"/>
    <lineage>
        <taxon>Eukaryota</taxon>
        <taxon>Metazoa</taxon>
        <taxon>Ecdysozoa</taxon>
        <taxon>Arthropoda</taxon>
        <taxon>Hexapoda</taxon>
        <taxon>Insecta</taxon>
        <taxon>Pterygota</taxon>
        <taxon>Neoptera</taxon>
        <taxon>Endopterygota</taxon>
        <taxon>Lepidoptera</taxon>
        <taxon>Glossata</taxon>
        <taxon>Ditrysia</taxon>
        <taxon>Noctuoidea</taxon>
        <taxon>Noctuidae</taxon>
        <taxon>Noctuinae</taxon>
        <taxon>Hadenini</taxon>
        <taxon>Mythimna</taxon>
    </lineage>
</organism>
<name>A0ACC2Q8M7_9NEOP</name>
<protein>
    <submittedName>
        <fullName evidence="1">Uncharacterized protein</fullName>
    </submittedName>
</protein>
<gene>
    <name evidence="1" type="ORF">PYW08_009385</name>
</gene>
<evidence type="ECO:0000313" key="2">
    <source>
        <dbReference type="Proteomes" id="UP001231649"/>
    </source>
</evidence>
<comment type="caution">
    <text evidence="1">The sequence shown here is derived from an EMBL/GenBank/DDBJ whole genome shotgun (WGS) entry which is preliminary data.</text>
</comment>